<dbReference type="InterPro" id="IPR029058">
    <property type="entry name" value="AB_hydrolase_fold"/>
</dbReference>
<dbReference type="STRING" id="1317122.ATO12_01085"/>
<dbReference type="AlphaFoldDB" id="A0A023BZ88"/>
<evidence type="ECO:0000313" key="1">
    <source>
        <dbReference type="EMBL" id="EZH75402.1"/>
    </source>
</evidence>
<gene>
    <name evidence="1" type="ORF">ATO12_01085</name>
</gene>
<dbReference type="eggNOG" id="COG3509">
    <property type="taxonomic scope" value="Bacteria"/>
</dbReference>
<dbReference type="EMBL" id="AQRA01000001">
    <property type="protein sequence ID" value="EZH75402.1"/>
    <property type="molecule type" value="Genomic_DNA"/>
</dbReference>
<dbReference type="SUPFAM" id="SSF53474">
    <property type="entry name" value="alpha/beta-Hydrolases"/>
    <property type="match status" value="1"/>
</dbReference>
<accession>A0A023BZ88</accession>
<evidence type="ECO:0000313" key="2">
    <source>
        <dbReference type="Proteomes" id="UP000023541"/>
    </source>
</evidence>
<organism evidence="1 2">
    <name type="scientific">Aquimarina atlantica</name>
    <dbReference type="NCBI Taxonomy" id="1317122"/>
    <lineage>
        <taxon>Bacteria</taxon>
        <taxon>Pseudomonadati</taxon>
        <taxon>Bacteroidota</taxon>
        <taxon>Flavobacteriia</taxon>
        <taxon>Flavobacteriales</taxon>
        <taxon>Flavobacteriaceae</taxon>
        <taxon>Aquimarina</taxon>
    </lineage>
</organism>
<keyword evidence="2" id="KW-1185">Reference proteome</keyword>
<sequence>MKLIKKSDLKKEKELVLNEVNIQNGSGEFLIDGGNRSKDKTIKVFYHKPKKYQPESKILIIVPGAGRNGDSYRDAWISASEKYGVLILSPMYSEKQYGFGDYHMCGLMYDLNLKNTIEYVKNSNIVKLKEEGFTFKVNSDPEKWIFNDFDRIFDLVIDSLGATQTQYDLFGHSAGGQILHRMAIFQHTSKANRIVASNSGFYTLPDFESELPFGIKNTKLTDQDLKSSFRKKLILYIGELDNEHEMGGTLLRSVSADKQGKHRLERGKFFFNTAKTKAKKMNLDFNWELKIIPNIGHDHRKMGASAAEFLYKKQ</sequence>
<name>A0A023BZ88_9FLAO</name>
<evidence type="ECO:0008006" key="3">
    <source>
        <dbReference type="Google" id="ProtNLM"/>
    </source>
</evidence>
<reference evidence="1 2" key="1">
    <citation type="submission" date="2014-04" db="EMBL/GenBank/DDBJ databases">
        <title>Aquimarina sp. 22II-S11-z7 Genome Sequencing.</title>
        <authorList>
            <person name="Lai Q."/>
        </authorList>
    </citation>
    <scope>NUCLEOTIDE SEQUENCE [LARGE SCALE GENOMIC DNA]</scope>
    <source>
        <strain evidence="1 2">22II-S11-z7</strain>
    </source>
</reference>
<dbReference type="Gene3D" id="3.40.50.1820">
    <property type="entry name" value="alpha/beta hydrolase"/>
    <property type="match status" value="1"/>
</dbReference>
<protein>
    <recommendedName>
        <fullName evidence="3">Alpha/beta hydrolase</fullName>
    </recommendedName>
</protein>
<dbReference type="OrthoDB" id="1094867at2"/>
<dbReference type="Proteomes" id="UP000023541">
    <property type="component" value="Unassembled WGS sequence"/>
</dbReference>
<comment type="caution">
    <text evidence="1">The sequence shown here is derived from an EMBL/GenBank/DDBJ whole genome shotgun (WGS) entry which is preliminary data.</text>
</comment>
<proteinExistence type="predicted"/>